<name>A0AAW2GT04_9HYME</name>
<keyword evidence="3" id="KW-1185">Reference proteome</keyword>
<sequence>MSDEDTYTSQILSRLAWLYNSEMTEPLRPIFTRSSQSAETTRETYHNRMKRAYGNGGISDEEQLEFSNGVSLSDRLRDEATNFHRDKNFFLRSHPSPFNSFESDFFANPKNHFIYTLTNSKENTDAPPPIADASPTGPADPSVYRDDTISEPRPSNRDHSSPSTRAQGLAPRDEAIETLLDAKQLMATRLDRIESEGLADKFGIRSNRFCDLHARETKNHRIEDVRFSLNHPRHFLTLQYAINFIPQYDGYENNVKTFVKAYEYVAKKIDPEEEDKLLAAILYTKLSGRALLRFEFKRITDFE</sequence>
<protein>
    <submittedName>
        <fullName evidence="2">Uncharacterized protein</fullName>
    </submittedName>
</protein>
<dbReference type="AlphaFoldDB" id="A0AAW2GT04"/>
<feature type="region of interest" description="Disordered" evidence="1">
    <location>
        <begin position="119"/>
        <end position="171"/>
    </location>
</feature>
<accession>A0AAW2GT04</accession>
<evidence type="ECO:0000256" key="1">
    <source>
        <dbReference type="SAM" id="MobiDB-lite"/>
    </source>
</evidence>
<gene>
    <name evidence="2" type="ORF">PUN28_002183</name>
</gene>
<reference evidence="2 3" key="1">
    <citation type="submission" date="2023-03" db="EMBL/GenBank/DDBJ databases">
        <title>High recombination rates correlate with genetic variation in Cardiocondyla obscurior ants.</title>
        <authorList>
            <person name="Errbii M."/>
        </authorList>
    </citation>
    <scope>NUCLEOTIDE SEQUENCE [LARGE SCALE GENOMIC DNA]</scope>
    <source>
        <strain evidence="2">Alpha-2009</strain>
        <tissue evidence="2">Whole body</tissue>
    </source>
</reference>
<comment type="caution">
    <text evidence="2">The sequence shown here is derived from an EMBL/GenBank/DDBJ whole genome shotgun (WGS) entry which is preliminary data.</text>
</comment>
<dbReference type="Proteomes" id="UP001430953">
    <property type="component" value="Unassembled WGS sequence"/>
</dbReference>
<proteinExistence type="predicted"/>
<feature type="compositionally biased region" description="Basic and acidic residues" evidence="1">
    <location>
        <begin position="143"/>
        <end position="160"/>
    </location>
</feature>
<organism evidence="2 3">
    <name type="scientific">Cardiocondyla obscurior</name>
    <dbReference type="NCBI Taxonomy" id="286306"/>
    <lineage>
        <taxon>Eukaryota</taxon>
        <taxon>Metazoa</taxon>
        <taxon>Ecdysozoa</taxon>
        <taxon>Arthropoda</taxon>
        <taxon>Hexapoda</taxon>
        <taxon>Insecta</taxon>
        <taxon>Pterygota</taxon>
        <taxon>Neoptera</taxon>
        <taxon>Endopterygota</taxon>
        <taxon>Hymenoptera</taxon>
        <taxon>Apocrita</taxon>
        <taxon>Aculeata</taxon>
        <taxon>Formicoidea</taxon>
        <taxon>Formicidae</taxon>
        <taxon>Myrmicinae</taxon>
        <taxon>Cardiocondyla</taxon>
    </lineage>
</organism>
<dbReference type="EMBL" id="JADYXP020000002">
    <property type="protein sequence ID" value="KAL0130359.1"/>
    <property type="molecule type" value="Genomic_DNA"/>
</dbReference>
<evidence type="ECO:0000313" key="2">
    <source>
        <dbReference type="EMBL" id="KAL0130359.1"/>
    </source>
</evidence>
<evidence type="ECO:0000313" key="3">
    <source>
        <dbReference type="Proteomes" id="UP001430953"/>
    </source>
</evidence>